<evidence type="ECO:0000313" key="2">
    <source>
        <dbReference type="Proteomes" id="UP001597452"/>
    </source>
</evidence>
<protein>
    <submittedName>
        <fullName evidence="1">dUTP diphosphatase</fullName>
        <ecNumber evidence="1">3.6.1.23</ecNumber>
    </submittedName>
</protein>
<dbReference type="Proteomes" id="UP001597452">
    <property type="component" value="Unassembled WGS sequence"/>
</dbReference>
<keyword evidence="2" id="KW-1185">Reference proteome</keyword>
<dbReference type="GO" id="GO:0004170">
    <property type="term" value="F:dUTP diphosphatase activity"/>
    <property type="evidence" value="ECO:0007669"/>
    <property type="project" value="UniProtKB-EC"/>
</dbReference>
<keyword evidence="1" id="KW-0378">Hydrolase</keyword>
<gene>
    <name evidence="1" type="ORF">ACFSW4_13600</name>
</gene>
<dbReference type="InterPro" id="IPR016947">
    <property type="entry name" value="UCP030140"/>
</dbReference>
<dbReference type="InterPro" id="IPR014871">
    <property type="entry name" value="dUTPase/dCTP_pyrophosphatase"/>
</dbReference>
<dbReference type="RefSeq" id="WP_377329946.1">
    <property type="nucleotide sequence ID" value="NZ_JBHUMZ010000048.1"/>
</dbReference>
<dbReference type="EMBL" id="JBHUMZ010000048">
    <property type="protein sequence ID" value="MFD2639898.1"/>
    <property type="molecule type" value="Genomic_DNA"/>
</dbReference>
<evidence type="ECO:0000313" key="1">
    <source>
        <dbReference type="EMBL" id="MFD2639898.1"/>
    </source>
</evidence>
<organism evidence="1 2">
    <name type="scientific">Piscibacillus salipiscarius</name>
    <dbReference type="NCBI Taxonomy" id="299480"/>
    <lineage>
        <taxon>Bacteria</taxon>
        <taxon>Bacillati</taxon>
        <taxon>Bacillota</taxon>
        <taxon>Bacilli</taxon>
        <taxon>Bacillales</taxon>
        <taxon>Bacillaceae</taxon>
        <taxon>Piscibacillus</taxon>
    </lineage>
</organism>
<dbReference type="PIRSF" id="PIRSF030140">
    <property type="entry name" value="UCP030140"/>
    <property type="match status" value="1"/>
</dbReference>
<dbReference type="SUPFAM" id="SSF101386">
    <property type="entry name" value="all-alpha NTP pyrophosphatases"/>
    <property type="match status" value="1"/>
</dbReference>
<sequence>MKWDSLYKLQKELDDDILMRNSLTREEVFDDKLLALIVEVGELANETRCFKYWSQKGPSEQSVILEEFVDGIHFLLSIGIDYGYNYNGQLRENSESSLTELFHMLYGKINRFKQNPTNMHYQKLMSTYLDVGLKLNFTEDDILHAYLDKNKVNHERQQSGY</sequence>
<name>A0ABW5QDG0_9BACI</name>
<dbReference type="Pfam" id="PF08761">
    <property type="entry name" value="dUTPase_2"/>
    <property type="match status" value="1"/>
</dbReference>
<dbReference type="CDD" id="cd11527">
    <property type="entry name" value="NTP-PPase_dUTPase"/>
    <property type="match status" value="1"/>
</dbReference>
<proteinExistence type="predicted"/>
<accession>A0ABW5QDG0</accession>
<comment type="caution">
    <text evidence="1">The sequence shown here is derived from an EMBL/GenBank/DDBJ whole genome shotgun (WGS) entry which is preliminary data.</text>
</comment>
<reference evidence="2" key="1">
    <citation type="journal article" date="2019" name="Int. J. Syst. Evol. Microbiol.">
        <title>The Global Catalogue of Microorganisms (GCM) 10K type strain sequencing project: providing services to taxonomists for standard genome sequencing and annotation.</title>
        <authorList>
            <consortium name="The Broad Institute Genomics Platform"/>
            <consortium name="The Broad Institute Genome Sequencing Center for Infectious Disease"/>
            <person name="Wu L."/>
            <person name="Ma J."/>
        </authorList>
    </citation>
    <scope>NUCLEOTIDE SEQUENCE [LARGE SCALE GENOMIC DNA]</scope>
    <source>
        <strain evidence="2">TISTR 1571</strain>
    </source>
</reference>
<dbReference type="EC" id="3.6.1.23" evidence="1"/>
<dbReference type="Gene3D" id="1.10.4010.10">
    <property type="entry name" value="Type II deoxyuridine triphosphatase"/>
    <property type="match status" value="1"/>
</dbReference>